<evidence type="ECO:0000313" key="2">
    <source>
        <dbReference type="EMBL" id="HJE18894.1"/>
    </source>
</evidence>
<keyword evidence="1" id="KW-0472">Membrane</keyword>
<dbReference type="AlphaFoldDB" id="A0A921B5G4"/>
<feature type="transmembrane region" description="Helical" evidence="1">
    <location>
        <begin position="14"/>
        <end position="35"/>
    </location>
</feature>
<name>A0A921B5G4_9STAP</name>
<protein>
    <submittedName>
        <fullName evidence="2">Uncharacterized protein</fullName>
    </submittedName>
</protein>
<proteinExistence type="predicted"/>
<dbReference type="Proteomes" id="UP000763505">
    <property type="component" value="Unassembled WGS sequence"/>
</dbReference>
<reference evidence="2" key="1">
    <citation type="journal article" date="2021" name="PeerJ">
        <title>Extensive microbial diversity within the chicken gut microbiome revealed by metagenomics and culture.</title>
        <authorList>
            <person name="Gilroy R."/>
            <person name="Ravi A."/>
            <person name="Getino M."/>
            <person name="Pursley I."/>
            <person name="Horton D.L."/>
            <person name="Alikhan N.F."/>
            <person name="Baker D."/>
            <person name="Gharbi K."/>
            <person name="Hall N."/>
            <person name="Watson M."/>
            <person name="Adriaenssens E.M."/>
            <person name="Foster-Nyarko E."/>
            <person name="Jarju S."/>
            <person name="Secka A."/>
            <person name="Antonio M."/>
            <person name="Oren A."/>
            <person name="Chaudhuri R.R."/>
            <person name="La Ragione R."/>
            <person name="Hildebrand F."/>
            <person name="Pallen M.J."/>
        </authorList>
    </citation>
    <scope>NUCLEOTIDE SEQUENCE</scope>
    <source>
        <strain evidence="2">6019</strain>
    </source>
</reference>
<accession>A0A921B5G4</accession>
<evidence type="ECO:0000313" key="3">
    <source>
        <dbReference type="Proteomes" id="UP000763505"/>
    </source>
</evidence>
<keyword evidence="1" id="KW-0812">Transmembrane</keyword>
<gene>
    <name evidence="2" type="ORF">K8V35_00885</name>
</gene>
<comment type="caution">
    <text evidence="2">The sequence shown here is derived from an EMBL/GenBank/DDBJ whole genome shotgun (WGS) entry which is preliminary data.</text>
</comment>
<reference evidence="2" key="2">
    <citation type="submission" date="2021-09" db="EMBL/GenBank/DDBJ databases">
        <authorList>
            <person name="Gilroy R."/>
        </authorList>
    </citation>
    <scope>NUCLEOTIDE SEQUENCE</scope>
    <source>
        <strain evidence="2">6019</strain>
    </source>
</reference>
<keyword evidence="1" id="KW-1133">Transmembrane helix</keyword>
<dbReference type="EMBL" id="DYYI01000008">
    <property type="protein sequence ID" value="HJE18894.1"/>
    <property type="molecule type" value="Genomic_DNA"/>
</dbReference>
<sequence length="71" mass="8304">MMEFLYFPQDRTEYIPAVIILLLVLVAAMVAVYFIKKYSAKQEDKLREFEARVMAQIDKEESNKSKNNGVK</sequence>
<organism evidence="2 3">
    <name type="scientific">Aliicoccus persicus</name>
    <dbReference type="NCBI Taxonomy" id="930138"/>
    <lineage>
        <taxon>Bacteria</taxon>
        <taxon>Bacillati</taxon>
        <taxon>Bacillota</taxon>
        <taxon>Bacilli</taxon>
        <taxon>Bacillales</taxon>
        <taxon>Staphylococcaceae</taxon>
        <taxon>Aliicoccus</taxon>
    </lineage>
</organism>
<evidence type="ECO:0000256" key="1">
    <source>
        <dbReference type="SAM" id="Phobius"/>
    </source>
</evidence>